<dbReference type="EnsemblPlants" id="ORUFI06G17120.1">
    <property type="protein sequence ID" value="ORUFI06G17120.1"/>
    <property type="gene ID" value="ORUFI06G17120"/>
</dbReference>
<reference evidence="2" key="1">
    <citation type="submission" date="2013-06" db="EMBL/GenBank/DDBJ databases">
        <authorList>
            <person name="Zhao Q."/>
        </authorList>
    </citation>
    <scope>NUCLEOTIDE SEQUENCE</scope>
    <source>
        <strain evidence="2">cv. W1943</strain>
    </source>
</reference>
<accession>A0A0E0PYD0</accession>
<evidence type="ECO:0000313" key="1">
    <source>
        <dbReference type="EnsemblPlants" id="ORUFI06G17120.1"/>
    </source>
</evidence>
<dbReference type="AlphaFoldDB" id="A0A0E0PYD0"/>
<proteinExistence type="predicted"/>
<evidence type="ECO:0000313" key="2">
    <source>
        <dbReference type="Proteomes" id="UP000008022"/>
    </source>
</evidence>
<dbReference type="Gramene" id="ORUFI06G17120.1">
    <property type="protein sequence ID" value="ORUFI06G17120.1"/>
    <property type="gene ID" value="ORUFI06G17120"/>
</dbReference>
<organism evidence="1 2">
    <name type="scientific">Oryza rufipogon</name>
    <name type="common">Brownbeard rice</name>
    <name type="synonym">Asian wild rice</name>
    <dbReference type="NCBI Taxonomy" id="4529"/>
    <lineage>
        <taxon>Eukaryota</taxon>
        <taxon>Viridiplantae</taxon>
        <taxon>Streptophyta</taxon>
        <taxon>Embryophyta</taxon>
        <taxon>Tracheophyta</taxon>
        <taxon>Spermatophyta</taxon>
        <taxon>Magnoliopsida</taxon>
        <taxon>Liliopsida</taxon>
        <taxon>Poales</taxon>
        <taxon>Poaceae</taxon>
        <taxon>BOP clade</taxon>
        <taxon>Oryzoideae</taxon>
        <taxon>Oryzeae</taxon>
        <taxon>Oryzinae</taxon>
        <taxon>Oryza</taxon>
    </lineage>
</organism>
<dbReference type="HOGENOM" id="CLU_3360529_0_0_1"/>
<dbReference type="Proteomes" id="UP000008022">
    <property type="component" value="Unassembled WGS sequence"/>
</dbReference>
<name>A0A0E0PYD0_ORYRU</name>
<keyword evidence="2" id="KW-1185">Reference proteome</keyword>
<sequence>MMPSYGSHGNTVVSFRLSTASKITRSSIDSIQCHRI</sequence>
<protein>
    <submittedName>
        <fullName evidence="1">Uncharacterized protein</fullName>
    </submittedName>
</protein>
<reference evidence="1" key="2">
    <citation type="submission" date="2015-06" db="UniProtKB">
        <authorList>
            <consortium name="EnsemblPlants"/>
        </authorList>
    </citation>
    <scope>IDENTIFICATION</scope>
</reference>